<dbReference type="Gene3D" id="3.40.50.980">
    <property type="match status" value="2"/>
</dbReference>
<dbReference type="InterPro" id="IPR000873">
    <property type="entry name" value="AMP-dep_synth/lig_dom"/>
</dbReference>
<dbReference type="InterPro" id="IPR001242">
    <property type="entry name" value="Condensation_dom"/>
</dbReference>
<dbReference type="InterPro" id="IPR013217">
    <property type="entry name" value="Methyltransf_12"/>
</dbReference>
<dbReference type="EMBL" id="CP071793">
    <property type="protein sequence ID" value="QTD50359.1"/>
    <property type="molecule type" value="Genomic_DNA"/>
</dbReference>
<dbReference type="Pfam" id="PF08242">
    <property type="entry name" value="Methyltransf_12"/>
    <property type="match status" value="1"/>
</dbReference>
<dbReference type="Gene3D" id="1.10.10.1830">
    <property type="entry name" value="Non-ribosomal peptide synthase, adenylation domain"/>
    <property type="match status" value="1"/>
</dbReference>
<dbReference type="SUPFAM" id="SSF52777">
    <property type="entry name" value="CoA-dependent acyltransferases"/>
    <property type="match status" value="6"/>
</dbReference>
<dbReference type="CDD" id="cd17646">
    <property type="entry name" value="A_NRPS_AB3403-like"/>
    <property type="match status" value="1"/>
</dbReference>
<dbReference type="Proteomes" id="UP000663929">
    <property type="component" value="Chromosome"/>
</dbReference>
<dbReference type="Pfam" id="PF00501">
    <property type="entry name" value="AMP-binding"/>
    <property type="match status" value="2"/>
</dbReference>
<dbReference type="InterPro" id="IPR023213">
    <property type="entry name" value="CAT-like_dom_sf"/>
</dbReference>
<dbReference type="SUPFAM" id="SSF56801">
    <property type="entry name" value="Acetyl-CoA synthetase-like"/>
    <property type="match status" value="2"/>
</dbReference>
<dbReference type="PANTHER" id="PTHR45527:SF1">
    <property type="entry name" value="FATTY ACID SYNTHASE"/>
    <property type="match status" value="1"/>
</dbReference>
<dbReference type="RefSeq" id="WP_237379990.1">
    <property type="nucleotide sequence ID" value="NZ_CP071793.1"/>
</dbReference>
<evidence type="ECO:0000256" key="3">
    <source>
        <dbReference type="ARBA" id="ARBA00022553"/>
    </source>
</evidence>
<dbReference type="KEGG" id="scor:J3U87_32645"/>
<name>A0A8A4TK13_SULCO</name>
<comment type="cofactor">
    <cofactor evidence="1">
        <name>pantetheine 4'-phosphate</name>
        <dbReference type="ChEBI" id="CHEBI:47942"/>
    </cofactor>
</comment>
<dbReference type="Pfam" id="PF00550">
    <property type="entry name" value="PP-binding"/>
    <property type="match status" value="2"/>
</dbReference>
<dbReference type="GO" id="GO:0009403">
    <property type="term" value="P:toxin biosynthetic process"/>
    <property type="evidence" value="ECO:0007669"/>
    <property type="project" value="UniProtKB-ARBA"/>
</dbReference>
<sequence>MDIEAFLLELTERDIKLWREGANLRYDAPEGVMDEDTRARIVANKSHILDYLRSGSATDPIELADRGRPLPLSFPQERLWFLDQMTPQNTAYLLQAGLLLDGHLDYGLLRRTLSALIERHEILRTSFPAEDGKPVMRISERTEPVVEKADWSHQPGEIQLALLNELATDQARTPFDLASLPLMRIHLVRFGPTNHALLITMHHMITDGWSTGVFTRDFSRYYEAFCQDLKPRMPPLPIQFADYACWQRRKLARTQHLHLAFWCQHLEGAAPVLELPCDRPRTARVQFHGRAESFSLPPLLTRRLSRLAESCEASLFMVLLATFATLLMRLCRTEDLVIGVPVANREREELEHLIGFFVNTLPLRLRAGTGTPFRDLVAQVREVTLDGFDHAQVPFEKVVEAVQPRRDLSHNPLFQVMFALQNTRRERLQMPGLTVRPLDLDTITSKLDLSLVMWPESNGEELHGLFEYNTELFDQVTIRRWMGHFQILLQAAVNGPDRALTDLALIDTRERKMLLDAGRPSVSTDSPGGCPHRRFEIQAARYPDAVALMRGPREISYGMLNRSANRVAHVLRSLGVTPETTVGLFMERTTSFPAALLGILKAGGVYVPLNPDYPPARLAWMMSDARIGVMVTESHLAERLPHHHARLVCLDQLDDPGEPGATAGTDDRNLMSAPHPENAAYIIYTSGSTGKPKGVVGTHASLMRHLEARNRLDRMHRGDRMLQMSSLSFDMSLEQVTAPLLVGATCVLPELQRWDPEAFAGELEARRITHLILPPALLQQWLDSWLEHPERPPLAHLRMVQSGGEAMPPELLELWADSPLKHHARLVNGYGPTEATICATAFEVPETWFETAPPSRIPIGGVLGARSIHVLDVRGNMLPTGVPGELCIGGPLLARGYLNQPRLTADRFRPDPFGGRPGERLYRTGDLVRFHPDSEGHPGALEFHGRLDHQVKVRGYRVECGEIEAVLIEHPAVHAAAVVTRADATGQNALIAFVVTETHTNELRAFLAAQLPNYMIPAHFVLRGQLPLTASGKTDRAALERVDAENTYIEDGSTRGYQPPCTPTEELLATTWSDVLQIGAISRDAHFFDLGGHSLLATRVVSRVRASFQVDMPVRRLFELPVLADLARHIDSQRRKPHQRLPPIERRDRSLPLPLSFAQERLWFLDQLMPNHAFYNMPAAATLTGELDTASLTRAFNELIRRHESLRTHFPAVDGRATQVVAETWELELAVHDLENLTEDCWRPSMLRLLDEAFEEPFDLSGGPLLRCGLIRMGPRTNVLYFVLHHIVSDGWSMGIFLDELTRLYQAFHGGKPSPLPELTTQYGDFTVWQRAHLHVEPLLAYWRRHLADAPPLRLPTDFPRPPMPSFRGGRVRHGLDASQAAGLRAIAGACNASLFMVLLSGFSALLARYSRQEDILVGSPIANRNYREIEGLIGFFVNTLALRCDLSGNPSFRDLVLRVRETALEAYAHQDLPFERLVDAMVPERDMSRNPLTQVTMALQNAPRARQQIMAGLHQEALDLAPKNVRFDLELHIWEVEDHLLCDFYYSRDLFEEETIDAMARYFTNLLASAIASPDTPLDRLSLVNANQERTLIAAAGLTAKPFSQSRCLHHLFEDCVARHPERIALLDEAREINYLDLDVAANRLAHLLRGRGVTTETRVGLCLQRSPEMVTAMLAVLKAGGVYVPLQPDYPDARLRTMVADSRPVVMLCDTTSREAAAVAASTIKCPVIVLDDERHLRALRSQPTVAPPCRAAPEAAAYTIYTSGSTGRPKGVVITHEALVNHMQWMQGRFPLTPDDRVLQKTPFFFDASVWEFYAPLLAGSTLVLAAPDGHRDPAYLVDLIDRAQVTVLQLVPSLLRLLLQETDLGTCASLRRVFCGGEALTPDVQTAFYGVCSATLINLYGPTECCIDATAWVCRADRPPLIGTPIDNTAAWILDDRMQPVPPGIPGELYLAGAGLARGYHGQAGMTAARFVPHPFSNHRGARLYRTGDRVRVRPSAGAAGPLEFLGRVDHQVKIRGHRIETGEIEAELANHEAVADVSVVAREILPGESRLVSYVVPDFASWDQGSEGAEQLSRWEEVFQNNYSTTSRGSTGDGSQSELQQDPRFNTVGWNSSYTGDPIAAEEMTEWVERTVERLKRFRAQRILEIGCGSGLLVSRLAPACSVYVATDFSRGALDHLETVRADHPELGHVQTRLQPADCFDGLDPDSFDLVILNSVIQYFPNIDYLMRVMEGAARVLRTGGAIFAGDVRDLGLLEAFHASVELFKAQPTDTLAQLKYRIQQAMLQEEELLVDPAWFFLLRDRIGRLDHTQVLLKRGRFHNEMSLFRYDVVLHAGIRPVPAGALSITELEPSSDGPTLARELTHRQADLVRVRGLRNSRVSTALAAVALMRDLDEKTTAAALRDQLADLPARGFDPERIWTLSEEHTAKLSIAGRSGPGRFNVMFRRAHAPARPIAWDTPVLDPRRPWRSYANDPLQNKFSRKLVPRLRSFLERRLPDHMIPAAFVMLTDMPLLPNGKINRAALPVPERVRPDQVDFVAPRDRHERLLASIWSEVLGLSKVGVHDNFFELGGDSILSIQIVSRANQAGLRLSPRDLFQNQTVADLAMVAGTDEPCHADQGPITGSVPLTPIMHRFLSQAPPTLAHFNQSLLLQVPPDFDPLAFTETLRLLIHHHDALRLRMVREDSGPRLEHGPAEQQPILTRHDLSAMAPEARLQELSRHCSFMQRECDPIQGPLLRASHFDFGGDLPGRLFLVAHHLGVDAVTWRILMEDAGKVYRAIKTNGPISLPPKTTSFQHWSRTVAAHANEPSAFPSAELAHWHDLVERNPTALPTDYPVTDRNNRFGDRLTLYTALDEATTRSLIQDVPRAYNTRINDVLLSALLQTVAAWTGRAELWVELEGHGREDLFPGVDLSRTAGWFTTQFPVFLDHPGAGESLDRAERQGDLLKSVKEQLRAIPRNGFGFGLLRELRGDARLRALQIPEIGFNYLGRFEPTDGESPFVPAPEWVGPDQDPAMGCDHLIDLHIVTNNRELHVNWHYGRHLFRRDTIARLADDFLASLRAITAHCTSPESGGFTPSDFPQADLDMAELDEILDELEE</sequence>
<dbReference type="InterPro" id="IPR006162">
    <property type="entry name" value="Ppantetheine_attach_site"/>
</dbReference>
<dbReference type="FunFam" id="1.10.1200.10:FF:000016">
    <property type="entry name" value="Non-ribosomal peptide synthase"/>
    <property type="match status" value="1"/>
</dbReference>
<dbReference type="FunFam" id="3.40.50.980:FF:000001">
    <property type="entry name" value="Non-ribosomal peptide synthetase"/>
    <property type="match status" value="2"/>
</dbReference>
<feature type="compositionally biased region" description="Polar residues" evidence="5">
    <location>
        <begin position="2103"/>
        <end position="2112"/>
    </location>
</feature>
<dbReference type="SUPFAM" id="SSF53335">
    <property type="entry name" value="S-adenosyl-L-methionine-dependent methyltransferases"/>
    <property type="match status" value="1"/>
</dbReference>
<dbReference type="CDD" id="cd02440">
    <property type="entry name" value="AdoMet_MTases"/>
    <property type="match status" value="1"/>
</dbReference>
<dbReference type="Gene3D" id="3.40.50.150">
    <property type="entry name" value="Vaccinia Virus protein VP39"/>
    <property type="match status" value="1"/>
</dbReference>
<dbReference type="GO" id="GO:0003824">
    <property type="term" value="F:catalytic activity"/>
    <property type="evidence" value="ECO:0007669"/>
    <property type="project" value="InterPro"/>
</dbReference>
<dbReference type="CDD" id="cd19531">
    <property type="entry name" value="LCL_NRPS-like"/>
    <property type="match status" value="2"/>
</dbReference>
<feature type="domain" description="Carrier" evidence="6">
    <location>
        <begin position="1059"/>
        <end position="1134"/>
    </location>
</feature>
<feature type="domain" description="Carrier" evidence="6">
    <location>
        <begin position="2543"/>
        <end position="2617"/>
    </location>
</feature>
<dbReference type="NCBIfam" id="TIGR01720">
    <property type="entry name" value="NRPS-para261"/>
    <property type="match status" value="1"/>
</dbReference>
<keyword evidence="4" id="KW-0677">Repeat</keyword>
<dbReference type="GO" id="GO:0043041">
    <property type="term" value="P:amino acid activation for nonribosomal peptide biosynthetic process"/>
    <property type="evidence" value="ECO:0007669"/>
    <property type="project" value="TreeGrafter"/>
</dbReference>
<keyword evidence="2" id="KW-0596">Phosphopantetheine</keyword>
<dbReference type="InterPro" id="IPR042099">
    <property type="entry name" value="ANL_N_sf"/>
</dbReference>
<dbReference type="InterPro" id="IPR044894">
    <property type="entry name" value="TubC_N_sf"/>
</dbReference>
<dbReference type="Gene3D" id="3.40.50.12780">
    <property type="entry name" value="N-terminal domain of ligase-like"/>
    <property type="match status" value="1"/>
</dbReference>
<dbReference type="PROSITE" id="PS00455">
    <property type="entry name" value="AMP_BINDING"/>
    <property type="match status" value="1"/>
</dbReference>
<dbReference type="InterPro" id="IPR036736">
    <property type="entry name" value="ACP-like_sf"/>
</dbReference>
<dbReference type="InterPro" id="IPR020806">
    <property type="entry name" value="PKS_PP-bd"/>
</dbReference>
<dbReference type="Pfam" id="PF18563">
    <property type="entry name" value="TubC_N"/>
    <property type="match status" value="1"/>
</dbReference>
<dbReference type="Pfam" id="PF13193">
    <property type="entry name" value="AMP-binding_C"/>
    <property type="match status" value="1"/>
</dbReference>
<evidence type="ECO:0000256" key="5">
    <source>
        <dbReference type="SAM" id="MobiDB-lite"/>
    </source>
</evidence>
<keyword evidence="8" id="KW-1185">Reference proteome</keyword>
<evidence type="ECO:0000259" key="6">
    <source>
        <dbReference type="PROSITE" id="PS50075"/>
    </source>
</evidence>
<dbReference type="SMART" id="SM01294">
    <property type="entry name" value="PKS_PP_betabranch"/>
    <property type="match status" value="1"/>
</dbReference>
<dbReference type="InterPro" id="IPR025110">
    <property type="entry name" value="AMP-bd_C"/>
</dbReference>
<dbReference type="InterPro" id="IPR010060">
    <property type="entry name" value="NRPS_synth"/>
</dbReference>
<dbReference type="GO" id="GO:0031177">
    <property type="term" value="F:phosphopantetheine binding"/>
    <property type="evidence" value="ECO:0007669"/>
    <property type="project" value="InterPro"/>
</dbReference>
<dbReference type="InterPro" id="IPR045851">
    <property type="entry name" value="AMP-bd_C_sf"/>
</dbReference>
<dbReference type="InterPro" id="IPR009081">
    <property type="entry name" value="PP-bd_ACP"/>
</dbReference>
<dbReference type="Gene3D" id="3.30.559.30">
    <property type="entry name" value="Nonribosomal peptide synthetase, condensation domain"/>
    <property type="match status" value="3"/>
</dbReference>
<dbReference type="FunFam" id="1.10.1200.10:FF:000005">
    <property type="entry name" value="Nonribosomal peptide synthetase 1"/>
    <property type="match status" value="1"/>
</dbReference>
<evidence type="ECO:0000313" key="8">
    <source>
        <dbReference type="Proteomes" id="UP000663929"/>
    </source>
</evidence>
<dbReference type="SMART" id="SM00823">
    <property type="entry name" value="PKS_PP"/>
    <property type="match status" value="2"/>
</dbReference>
<dbReference type="PROSITE" id="PS00012">
    <property type="entry name" value="PHOSPHOPANTETHEINE"/>
    <property type="match status" value="2"/>
</dbReference>
<dbReference type="FunFam" id="3.30.559.10:FF:000012">
    <property type="entry name" value="Non-ribosomal peptide synthetase"/>
    <property type="match status" value="2"/>
</dbReference>
<keyword evidence="3" id="KW-0597">Phosphoprotein</keyword>
<dbReference type="GO" id="GO:0072330">
    <property type="term" value="P:monocarboxylic acid biosynthetic process"/>
    <property type="evidence" value="ECO:0007669"/>
    <property type="project" value="UniProtKB-ARBA"/>
</dbReference>
<dbReference type="Pfam" id="PF00668">
    <property type="entry name" value="Condensation"/>
    <property type="match status" value="3"/>
</dbReference>
<dbReference type="PANTHER" id="PTHR45527">
    <property type="entry name" value="NONRIBOSOMAL PEPTIDE SYNTHETASE"/>
    <property type="match status" value="1"/>
</dbReference>
<evidence type="ECO:0000256" key="2">
    <source>
        <dbReference type="ARBA" id="ARBA00022450"/>
    </source>
</evidence>
<dbReference type="InterPro" id="IPR010071">
    <property type="entry name" value="AA_adenyl_dom"/>
</dbReference>
<dbReference type="Gene3D" id="1.10.1200.10">
    <property type="entry name" value="ACP-like"/>
    <property type="match status" value="2"/>
</dbReference>
<accession>A0A8A4TK13</accession>
<feature type="compositionally biased region" description="Low complexity" evidence="5">
    <location>
        <begin position="2089"/>
        <end position="2102"/>
    </location>
</feature>
<protein>
    <submittedName>
        <fullName evidence="7">Amino acid adenylation domain-containing protein</fullName>
    </submittedName>
</protein>
<evidence type="ECO:0000256" key="1">
    <source>
        <dbReference type="ARBA" id="ARBA00001957"/>
    </source>
</evidence>
<evidence type="ECO:0000313" key="7">
    <source>
        <dbReference type="EMBL" id="QTD50359.1"/>
    </source>
</evidence>
<dbReference type="PROSITE" id="PS50075">
    <property type="entry name" value="CARRIER"/>
    <property type="match status" value="2"/>
</dbReference>
<dbReference type="SUPFAM" id="SSF47336">
    <property type="entry name" value="ACP-like"/>
    <property type="match status" value="2"/>
</dbReference>
<dbReference type="InterPro" id="IPR029063">
    <property type="entry name" value="SAM-dependent_MTases_sf"/>
</dbReference>
<dbReference type="Gene3D" id="3.30.559.10">
    <property type="entry name" value="Chloramphenicol acetyltransferase-like domain"/>
    <property type="match status" value="3"/>
</dbReference>
<evidence type="ECO:0000256" key="4">
    <source>
        <dbReference type="ARBA" id="ARBA00022737"/>
    </source>
</evidence>
<dbReference type="InterPro" id="IPR041464">
    <property type="entry name" value="TubC_N"/>
</dbReference>
<dbReference type="FunFam" id="3.40.50.980:FF:000002">
    <property type="entry name" value="Enterobactin synthetase component F"/>
    <property type="match status" value="1"/>
</dbReference>
<feature type="region of interest" description="Disordered" evidence="5">
    <location>
        <begin position="2088"/>
        <end position="2112"/>
    </location>
</feature>
<dbReference type="GO" id="GO:0005829">
    <property type="term" value="C:cytosol"/>
    <property type="evidence" value="ECO:0007669"/>
    <property type="project" value="TreeGrafter"/>
</dbReference>
<dbReference type="Gene3D" id="2.30.38.10">
    <property type="entry name" value="Luciferase, Domain 3"/>
    <property type="match status" value="1"/>
</dbReference>
<dbReference type="InterPro" id="IPR020845">
    <property type="entry name" value="AMP-binding_CS"/>
</dbReference>
<proteinExistence type="predicted"/>
<organism evidence="7 8">
    <name type="scientific">Sulfidibacter corallicola</name>
    <dbReference type="NCBI Taxonomy" id="2818388"/>
    <lineage>
        <taxon>Bacteria</taxon>
        <taxon>Pseudomonadati</taxon>
        <taxon>Acidobacteriota</taxon>
        <taxon>Holophagae</taxon>
        <taxon>Acanthopleuribacterales</taxon>
        <taxon>Acanthopleuribacteraceae</taxon>
        <taxon>Sulfidibacter</taxon>
    </lineage>
</organism>
<dbReference type="CDD" id="cd05930">
    <property type="entry name" value="A_NRPS"/>
    <property type="match status" value="1"/>
</dbReference>
<dbReference type="Gene3D" id="3.30.300.30">
    <property type="match status" value="3"/>
</dbReference>
<dbReference type="FunFam" id="3.40.50.12780:FF:000012">
    <property type="entry name" value="Non-ribosomal peptide synthetase"/>
    <property type="match status" value="1"/>
</dbReference>
<reference evidence="7" key="1">
    <citation type="submission" date="2021-03" db="EMBL/GenBank/DDBJ databases">
        <title>Acanthopleuribacteraceae sp. M133.</title>
        <authorList>
            <person name="Wang G."/>
        </authorList>
    </citation>
    <scope>NUCLEOTIDE SEQUENCE</scope>
    <source>
        <strain evidence="7">M133</strain>
    </source>
</reference>
<gene>
    <name evidence="7" type="ORF">J3U87_32645</name>
</gene>
<dbReference type="CDD" id="cd19534">
    <property type="entry name" value="E_NRPS"/>
    <property type="match status" value="1"/>
</dbReference>
<dbReference type="NCBIfam" id="TIGR01733">
    <property type="entry name" value="AA-adenyl-dom"/>
    <property type="match status" value="2"/>
</dbReference>